<dbReference type="Proteomes" id="UP001307889">
    <property type="component" value="Chromosome 11"/>
</dbReference>
<dbReference type="InterPro" id="IPR013627">
    <property type="entry name" value="Pol_alpha_B_N"/>
</dbReference>
<comment type="similarity">
    <text evidence="2">Belongs to the DNA polymerase alpha subunit B family.</text>
</comment>
<keyword evidence="5" id="KW-0539">Nucleus</keyword>
<evidence type="ECO:0000256" key="3">
    <source>
        <dbReference type="ARBA" id="ARBA00018596"/>
    </source>
</evidence>
<dbReference type="EMBL" id="AP028919">
    <property type="protein sequence ID" value="BET00542.1"/>
    <property type="molecule type" value="Genomic_DNA"/>
</dbReference>
<evidence type="ECO:0000313" key="10">
    <source>
        <dbReference type="Proteomes" id="UP001307889"/>
    </source>
</evidence>
<reference evidence="9 10" key="1">
    <citation type="submission" date="2023-09" db="EMBL/GenBank/DDBJ databases">
        <title>Nesidiocoris tenuis whole genome shotgun sequence.</title>
        <authorList>
            <person name="Shibata T."/>
            <person name="Shimoda M."/>
            <person name="Kobayashi T."/>
            <person name="Uehara T."/>
        </authorList>
    </citation>
    <scope>NUCLEOTIDE SEQUENCE [LARGE SCALE GENOMIC DNA]</scope>
    <source>
        <strain evidence="9 10">Japan</strain>
    </source>
</reference>
<evidence type="ECO:0000313" key="9">
    <source>
        <dbReference type="EMBL" id="BET00542.1"/>
    </source>
</evidence>
<accession>A0ABN7B836</accession>
<dbReference type="PANTHER" id="PTHR23061:SF12">
    <property type="entry name" value="DNA POLYMERASE ALPHA SUBUNIT B"/>
    <property type="match status" value="1"/>
</dbReference>
<sequence length="562" mass="61597">MPDIEELLSQFSTLGIELDDGTAAACLDICCRYSVDEEAFVNAWIAYSVSNLNGANPTVENLADFERKEFAAVKTPKRSTVSSNVQVFSSSNSKKAPVYSSEFSTPPRSSASSARTPASSKKLNFSPLVYTPEVFSPSEKFNSRKNRGQVVSSFGKPPLEFRANNCEFELTTYNVIDASKWKFFYDTLLTISDAVQDRFERLAADIVKTNKLNEPIPFKDCGLEPRTFQGSVLPYDKAKTSSNAVEIVGLEDSNYEIISLDLSEVEEFAIFPGQVIVFEGVLVGKTITARKCFSSAAKPVASPPSLKSHCQILVAAGPFTLSDTLSYEPLDDLIAHVLQHPPNILVLVGPLVDANHPKIAQGQIAETFSDFYSTMVKNIADKLESQNVQVAVVASSKDANNVPAFPTPPAPIRNEYKNVKFFPDPSLLYIDGFVLGVTSVDPVFHLGKHELSNCQANRLGRLAAHTIRQQSFYPLYPPEPEVCVDVTMWAREAELPVTPHVMIVPSDMHGFIKEVDNSVMLNPGKLTKGLAGGTYALIEARPAAPDEEWTVSSHVSSKILRI</sequence>
<dbReference type="Gene3D" id="3.60.21.60">
    <property type="match status" value="2"/>
</dbReference>
<evidence type="ECO:0000259" key="8">
    <source>
        <dbReference type="Pfam" id="PF08418"/>
    </source>
</evidence>
<evidence type="ECO:0000256" key="6">
    <source>
        <dbReference type="SAM" id="MobiDB-lite"/>
    </source>
</evidence>
<name>A0ABN7B836_9HEMI</name>
<proteinExistence type="inferred from homology"/>
<dbReference type="InterPro" id="IPR016722">
    <property type="entry name" value="DNA_pol_alpha_bsu"/>
</dbReference>
<organism evidence="9 10">
    <name type="scientific">Nesidiocoris tenuis</name>
    <dbReference type="NCBI Taxonomy" id="355587"/>
    <lineage>
        <taxon>Eukaryota</taxon>
        <taxon>Metazoa</taxon>
        <taxon>Ecdysozoa</taxon>
        <taxon>Arthropoda</taxon>
        <taxon>Hexapoda</taxon>
        <taxon>Insecta</taxon>
        <taxon>Pterygota</taxon>
        <taxon>Neoptera</taxon>
        <taxon>Paraneoptera</taxon>
        <taxon>Hemiptera</taxon>
        <taxon>Heteroptera</taxon>
        <taxon>Panheteroptera</taxon>
        <taxon>Cimicomorpha</taxon>
        <taxon>Miridae</taxon>
        <taxon>Dicyphina</taxon>
        <taxon>Nesidiocoris</taxon>
    </lineage>
</organism>
<evidence type="ECO:0000256" key="2">
    <source>
        <dbReference type="ARBA" id="ARBA00007299"/>
    </source>
</evidence>
<dbReference type="PIRSF" id="PIRSF018300">
    <property type="entry name" value="DNA_pol_alph_2"/>
    <property type="match status" value="1"/>
</dbReference>
<feature type="domain" description="DNA polymerase alpha subunit B N-terminal" evidence="8">
    <location>
        <begin position="5"/>
        <end position="70"/>
    </location>
</feature>
<dbReference type="InterPro" id="IPR007185">
    <property type="entry name" value="DNA_pol_a/d/e_bsu"/>
</dbReference>
<feature type="domain" description="DNA polymerase alpha/delta/epsilon subunit B" evidence="7">
    <location>
        <begin position="312"/>
        <end position="513"/>
    </location>
</feature>
<feature type="compositionally biased region" description="Low complexity" evidence="6">
    <location>
        <begin position="104"/>
        <end position="119"/>
    </location>
</feature>
<evidence type="ECO:0000259" key="7">
    <source>
        <dbReference type="Pfam" id="PF04042"/>
    </source>
</evidence>
<evidence type="ECO:0000256" key="1">
    <source>
        <dbReference type="ARBA" id="ARBA00004123"/>
    </source>
</evidence>
<protein>
    <recommendedName>
        <fullName evidence="3">DNA polymerase alpha subunit B</fullName>
    </recommendedName>
</protein>
<dbReference type="InterPro" id="IPR043034">
    <property type="entry name" value="DNA_pol_alpha_B_N_sf"/>
</dbReference>
<dbReference type="Gene3D" id="1.10.8.530">
    <property type="entry name" value="DNA polymerase alpha-primase, subunit B, N-terminal domain"/>
    <property type="match status" value="1"/>
</dbReference>
<keyword evidence="10" id="KW-1185">Reference proteome</keyword>
<dbReference type="PANTHER" id="PTHR23061">
    <property type="entry name" value="DNA POLYMERASE 2 ALPHA 70 KDA SUBUNIT"/>
    <property type="match status" value="1"/>
</dbReference>
<evidence type="ECO:0000256" key="4">
    <source>
        <dbReference type="ARBA" id="ARBA00022705"/>
    </source>
</evidence>
<comment type="subcellular location">
    <subcellularLocation>
        <location evidence="1">Nucleus</location>
    </subcellularLocation>
</comment>
<evidence type="ECO:0000256" key="5">
    <source>
        <dbReference type="ARBA" id="ARBA00023242"/>
    </source>
</evidence>
<feature type="region of interest" description="Disordered" evidence="6">
    <location>
        <begin position="96"/>
        <end position="119"/>
    </location>
</feature>
<dbReference type="Pfam" id="PF08418">
    <property type="entry name" value="Pol_alpha_B_N"/>
    <property type="match status" value="1"/>
</dbReference>
<dbReference type="Pfam" id="PF04042">
    <property type="entry name" value="DNA_pol_E_B"/>
    <property type="match status" value="1"/>
</dbReference>
<gene>
    <name evidence="9" type="ORF">NTJ_13358</name>
</gene>
<keyword evidence="4" id="KW-0235">DNA replication</keyword>